<dbReference type="GO" id="GO:0050431">
    <property type="term" value="F:transforming growth factor beta binding"/>
    <property type="evidence" value="ECO:0007669"/>
    <property type="project" value="TreeGrafter"/>
</dbReference>
<feature type="domain" description="BPTI/Kunitz inhibitor" evidence="6">
    <location>
        <begin position="261"/>
        <end position="309"/>
    </location>
</feature>
<dbReference type="FunFam" id="4.10.410.10:FF:000005">
    <property type="entry name" value="Pancreatic trypsin inhibitor"/>
    <property type="match status" value="1"/>
</dbReference>
<keyword evidence="8" id="KW-1185">Reference proteome</keyword>
<dbReference type="PROSITE" id="PS50279">
    <property type="entry name" value="BPTI_KUNITZ_2"/>
    <property type="match status" value="13"/>
</dbReference>
<dbReference type="GO" id="GO:0004867">
    <property type="term" value="F:serine-type endopeptidase inhibitor activity"/>
    <property type="evidence" value="ECO:0007669"/>
    <property type="project" value="InterPro"/>
</dbReference>
<keyword evidence="4" id="KW-1015">Disulfide bond</keyword>
<reference evidence="7" key="1">
    <citation type="submission" date="2020-06" db="EMBL/GenBank/DDBJ databases">
        <title>Draft genome of Bugula neritina, a colonial animal packing powerful symbionts and potential medicines.</title>
        <authorList>
            <person name="Rayko M."/>
        </authorList>
    </citation>
    <scope>NUCLEOTIDE SEQUENCE [LARGE SCALE GENOMIC DNA]</scope>
    <source>
        <strain evidence="7">Kwan_BN1</strain>
    </source>
</reference>
<feature type="signal peptide" evidence="5">
    <location>
        <begin position="1"/>
        <end position="17"/>
    </location>
</feature>
<evidence type="ECO:0000259" key="6">
    <source>
        <dbReference type="PROSITE" id="PS50279"/>
    </source>
</evidence>
<dbReference type="Gene3D" id="4.10.410.10">
    <property type="entry name" value="Pancreatic trypsin inhibitor Kunitz domain"/>
    <property type="match status" value="13"/>
</dbReference>
<feature type="domain" description="BPTI/Kunitz inhibitor" evidence="6">
    <location>
        <begin position="77"/>
        <end position="125"/>
    </location>
</feature>
<sequence length="872" mass="95340">MKENIVILLSIVSLTVAIDCNAPLEIGPCRASFPRWGSENGTCKVFTFGGCGGNTNNFRSKAECERTCPPSVSTDVCTQPVTPGNCFGYFERWAHEDGVCKKFVYGGCGGNGNNFRSEQECEESCLPTIIPTSRRVKVDTCDQPLVTGPCNANIQRWGSENGTCRMFTYGGCAGNNNNFRSEEECEKTCLPASITPPPVEVDTCDQPLVTGLCRANFQRWGSENGTCRMFTYGGCGGNNNNFRSKTECERSCPPSVSTDVCTQPVTPGSCYGYFERWAHEDGVCKKFVYGGCGGNDNNFRSEQECEESCLSAIIPTSRRVKVDTCDQPLVTGPCKANIQRWGSENGTCRMFTYGGCAGNNNNFRSEEECEKTCLPASITSPPVEVDTCDQPLVTGLCRANFQRWGSENGTCRMFTYGGCGGNNNNFRSKTECERSCPPSVSTDVCTQPVTPGSCYGYFERWAHEDGVCKKFVYGGCGGNDNNFRSEQECEQTCLPANITSPPVEVDTCDQPLVTGLCRANFQRWGSENGTCRMFTYGGCGGNNNNFRSKEECVRTCPSSVTAPQTDKCEQSLDTGPCRGFLRRWGNKDGACIQFVYGGCAGNENNFKSKEECEQSCLPITTANSTTPLPVKLDRCEQPLDTGPCRANFQRWGNENGVCKQFVYGGCGGNENNFGSKERCERRCPSQTTTVAVTSTAKVNTCSLPLDSGPCQGNITRWGHQWPGTCNPFPYGGCGGNNNSFSTKEECESICLGVEPENACNLPLVRGPCFASISSWGYQRGVCVEFTYGGCNGNANRFSSREACRQSCYEDVKPKPKKCGEFNQTQPACSSKKSIWLYDSSSNTCSRQSVLFCKGRPAVGFRSRKWCEKKCVD</sequence>
<feature type="chain" id="PRO_5029866501" description="BPTI/Kunitz inhibitor domain-containing protein" evidence="5">
    <location>
        <begin position="18"/>
        <end position="872"/>
    </location>
</feature>
<comment type="subcellular location">
    <subcellularLocation>
        <location evidence="1">Secreted</location>
    </subcellularLocation>
</comment>
<dbReference type="AlphaFoldDB" id="A0A7J7JRU1"/>
<feature type="domain" description="BPTI/Kunitz inhibitor" evidence="6">
    <location>
        <begin position="508"/>
        <end position="556"/>
    </location>
</feature>
<dbReference type="InterPro" id="IPR002223">
    <property type="entry name" value="Kunitz_BPTI"/>
</dbReference>
<protein>
    <recommendedName>
        <fullName evidence="6">BPTI/Kunitz inhibitor domain-containing protein</fullName>
    </recommendedName>
</protein>
<evidence type="ECO:0000256" key="5">
    <source>
        <dbReference type="SAM" id="SignalP"/>
    </source>
</evidence>
<evidence type="ECO:0000313" key="7">
    <source>
        <dbReference type="EMBL" id="KAF6029069.1"/>
    </source>
</evidence>
<dbReference type="Proteomes" id="UP000593567">
    <property type="component" value="Unassembled WGS sequence"/>
</dbReference>
<feature type="domain" description="BPTI/Kunitz inhibitor" evidence="6">
    <location>
        <begin position="568"/>
        <end position="616"/>
    </location>
</feature>
<dbReference type="PANTHER" id="PTHR45938">
    <property type="entry name" value="ACP24A4-RELATED"/>
    <property type="match status" value="1"/>
</dbReference>
<feature type="domain" description="BPTI/Kunitz inhibitor" evidence="6">
    <location>
        <begin position="325"/>
        <end position="373"/>
    </location>
</feature>
<accession>A0A7J7JRU1</accession>
<evidence type="ECO:0000256" key="3">
    <source>
        <dbReference type="ARBA" id="ARBA00022729"/>
    </source>
</evidence>
<dbReference type="FunFam" id="4.10.410.10:FF:000020">
    <property type="entry name" value="Collagen, type VI, alpha 3"/>
    <property type="match status" value="4"/>
</dbReference>
<feature type="domain" description="BPTI/Kunitz inhibitor" evidence="6">
    <location>
        <begin position="20"/>
        <end position="68"/>
    </location>
</feature>
<dbReference type="EMBL" id="VXIV02001857">
    <property type="protein sequence ID" value="KAF6029069.1"/>
    <property type="molecule type" value="Genomic_DNA"/>
</dbReference>
<dbReference type="GO" id="GO:0048019">
    <property type="term" value="F:receptor antagonist activity"/>
    <property type="evidence" value="ECO:0007669"/>
    <property type="project" value="TreeGrafter"/>
</dbReference>
<evidence type="ECO:0000256" key="1">
    <source>
        <dbReference type="ARBA" id="ARBA00004613"/>
    </source>
</evidence>
<dbReference type="GO" id="GO:0005615">
    <property type="term" value="C:extracellular space"/>
    <property type="evidence" value="ECO:0007669"/>
    <property type="project" value="TreeGrafter"/>
</dbReference>
<evidence type="ECO:0000256" key="2">
    <source>
        <dbReference type="ARBA" id="ARBA00022525"/>
    </source>
</evidence>
<dbReference type="SMART" id="SM00131">
    <property type="entry name" value="KU"/>
    <property type="match status" value="13"/>
</dbReference>
<evidence type="ECO:0000256" key="4">
    <source>
        <dbReference type="ARBA" id="ARBA00023157"/>
    </source>
</evidence>
<dbReference type="PRINTS" id="PR00759">
    <property type="entry name" value="BASICPTASE"/>
</dbReference>
<dbReference type="OrthoDB" id="5950222at2759"/>
<organism evidence="7 8">
    <name type="scientific">Bugula neritina</name>
    <name type="common">Brown bryozoan</name>
    <name type="synonym">Sertularia neritina</name>
    <dbReference type="NCBI Taxonomy" id="10212"/>
    <lineage>
        <taxon>Eukaryota</taxon>
        <taxon>Metazoa</taxon>
        <taxon>Spiralia</taxon>
        <taxon>Lophotrochozoa</taxon>
        <taxon>Bryozoa</taxon>
        <taxon>Gymnolaemata</taxon>
        <taxon>Cheilostomatida</taxon>
        <taxon>Flustrina</taxon>
        <taxon>Buguloidea</taxon>
        <taxon>Bugulidae</taxon>
        <taxon>Bugula</taxon>
    </lineage>
</organism>
<feature type="domain" description="BPTI/Kunitz inhibitor" evidence="6">
    <location>
        <begin position="388"/>
        <end position="436"/>
    </location>
</feature>
<feature type="domain" description="BPTI/Kunitz inhibitor" evidence="6">
    <location>
        <begin position="635"/>
        <end position="683"/>
    </location>
</feature>
<feature type="domain" description="BPTI/Kunitz inhibitor" evidence="6">
    <location>
        <begin position="141"/>
        <end position="189"/>
    </location>
</feature>
<dbReference type="SUPFAM" id="SSF57362">
    <property type="entry name" value="BPTI-like"/>
    <property type="match status" value="13"/>
</dbReference>
<evidence type="ECO:0000313" key="8">
    <source>
        <dbReference type="Proteomes" id="UP000593567"/>
    </source>
</evidence>
<proteinExistence type="predicted"/>
<dbReference type="PROSITE" id="PS50231">
    <property type="entry name" value="RICIN_B_LECTIN"/>
    <property type="match status" value="2"/>
</dbReference>
<dbReference type="PROSITE" id="PS00280">
    <property type="entry name" value="BPTI_KUNITZ_1"/>
    <property type="match status" value="8"/>
</dbReference>
<dbReference type="CDD" id="cd00109">
    <property type="entry name" value="Kunitz-type"/>
    <property type="match status" value="9"/>
</dbReference>
<keyword evidence="2" id="KW-0964">Secreted</keyword>
<dbReference type="PANTHER" id="PTHR45938:SF11">
    <property type="entry name" value="WAP, KAZAL, IMMUNOGLOBULIN, KUNITZ AND NTR DOMAIN-CONTAINING PROTEIN 2-LIKE"/>
    <property type="match status" value="1"/>
</dbReference>
<keyword evidence="3 5" id="KW-0732">Signal</keyword>
<dbReference type="InterPro" id="IPR020901">
    <property type="entry name" value="Prtase_inh_Kunz-CS"/>
</dbReference>
<name>A0A7J7JRU1_BUGNE</name>
<gene>
    <name evidence="7" type="ORF">EB796_012619</name>
</gene>
<feature type="domain" description="BPTI/Kunitz inhibitor" evidence="6">
    <location>
        <begin position="759"/>
        <end position="807"/>
    </location>
</feature>
<feature type="domain" description="BPTI/Kunitz inhibitor" evidence="6">
    <location>
        <begin position="701"/>
        <end position="750"/>
    </location>
</feature>
<dbReference type="InterPro" id="IPR036880">
    <property type="entry name" value="Kunitz_BPTI_sf"/>
</dbReference>
<feature type="domain" description="BPTI/Kunitz inhibitor" evidence="6">
    <location>
        <begin position="445"/>
        <end position="493"/>
    </location>
</feature>
<comment type="caution">
    <text evidence="7">The sequence shown here is derived from an EMBL/GenBank/DDBJ whole genome shotgun (WGS) entry which is preliminary data.</text>
</comment>
<dbReference type="Pfam" id="PF00014">
    <property type="entry name" value="Kunitz_BPTI"/>
    <property type="match status" value="13"/>
</dbReference>
<feature type="domain" description="BPTI/Kunitz inhibitor" evidence="6">
    <location>
        <begin position="204"/>
        <end position="252"/>
    </location>
</feature>